<gene>
    <name evidence="4" type="ORF">H8E19_08740</name>
</gene>
<dbReference type="InterPro" id="IPR013229">
    <property type="entry name" value="PEGA"/>
</dbReference>
<feature type="compositionally biased region" description="Basic and acidic residues" evidence="1">
    <location>
        <begin position="697"/>
        <end position="706"/>
    </location>
</feature>
<dbReference type="EMBL" id="JACNJD010000212">
    <property type="protein sequence ID" value="MBC8177478.1"/>
    <property type="molecule type" value="Genomic_DNA"/>
</dbReference>
<dbReference type="PROSITE" id="PS00018">
    <property type="entry name" value="EF_HAND_1"/>
    <property type="match status" value="1"/>
</dbReference>
<dbReference type="GO" id="GO:0006508">
    <property type="term" value="P:proteolysis"/>
    <property type="evidence" value="ECO:0007669"/>
    <property type="project" value="InterPro"/>
</dbReference>
<sequence>MKKSTVLILSFFLASILFAAHLPAKERAIKIKLRQSERVNAPVVAEVDLYSDSYALVIGINNYTKGWPRLSGAVHDAELVAEVLKEKGFEVTFRKDLDSRELKQVFEEFFIFKGENPQARLFVWFAGHGHTLDGEGFLIPADAPRPGVGAQFKYKALSMRRFGEFVRLAKSKHALAVFDSCFSGTIFDTQRTAPPPAVTRATTLPVRQFLSSGDSSQKVSDDGRFRKLFIRAIKGEERADANRDGYLTGSELGLFLTDRLTNLTQSRQTPRYGKLRDEDWDRGDFVFQLASSSGVTIEEQTPTSEGAILKVTSNVDRSAVLVDGVSKGTTPVTLKGLKTGRHRIKVTREGYEPYEERVFLRQGKRLIVKAILERPSGTIEVTGRPRGAKVYLDGYYTGGMPVEPTQVQPGPHIIKVVKKGFREVERTVNVEPGKGVRLKVDLRAVAKAVSEPKTFTNSLGMKFAKIPSGSFMMGSGISASEAVSQYGGKEKYYEREHPQHRVTISKPFYMQKMEVTVGQWRSFIQDTGYKTEAETGGGAYVWTGKKWEKKEGTYWDNPGFNQGDNNPVTCVSWNDVQEFIKWLNRKEGKEYRLPTEAEWEYGARAGSTTRFCYGNNKDGLAEYAWYWDNSGKRTHSVGEKKPNSWGLYDMHGNVYEWCRDWYGDYPPGSVTDPTGPSLGSSRVDRGGSWDGIARNCRSADRGRDTPGSRGSRLGFRLARRAGGSE</sequence>
<dbReference type="InterPro" id="IPR042095">
    <property type="entry name" value="SUMF_sf"/>
</dbReference>
<evidence type="ECO:0000256" key="2">
    <source>
        <dbReference type="SAM" id="SignalP"/>
    </source>
</evidence>
<dbReference type="InterPro" id="IPR018247">
    <property type="entry name" value="EF_Hand_1_Ca_BS"/>
</dbReference>
<dbReference type="PROSITE" id="PS50208">
    <property type="entry name" value="CASPASE_P20"/>
    <property type="match status" value="1"/>
</dbReference>
<dbReference type="GO" id="GO:0120147">
    <property type="term" value="F:formylglycine-generating oxidase activity"/>
    <property type="evidence" value="ECO:0007669"/>
    <property type="project" value="TreeGrafter"/>
</dbReference>
<dbReference type="Gene3D" id="3.90.1580.10">
    <property type="entry name" value="paralog of FGE (formylglycine-generating enzyme)"/>
    <property type="match status" value="1"/>
</dbReference>
<dbReference type="PANTHER" id="PTHR23150">
    <property type="entry name" value="SULFATASE MODIFYING FACTOR 1, 2"/>
    <property type="match status" value="1"/>
</dbReference>
<dbReference type="PANTHER" id="PTHR23150:SF19">
    <property type="entry name" value="FORMYLGLYCINE-GENERATING ENZYME"/>
    <property type="match status" value="1"/>
</dbReference>
<keyword evidence="2" id="KW-0732">Signal</keyword>
<dbReference type="InterPro" id="IPR029030">
    <property type="entry name" value="Caspase-like_dom_sf"/>
</dbReference>
<evidence type="ECO:0000313" key="4">
    <source>
        <dbReference type="EMBL" id="MBC8177478.1"/>
    </source>
</evidence>
<accession>A0A8J6MZM6</accession>
<dbReference type="Pfam" id="PF00656">
    <property type="entry name" value="Peptidase_C14"/>
    <property type="match status" value="1"/>
</dbReference>
<organism evidence="4 5">
    <name type="scientific">Candidatus Desulfacyla euxinica</name>
    <dbReference type="NCBI Taxonomy" id="2841693"/>
    <lineage>
        <taxon>Bacteria</taxon>
        <taxon>Deltaproteobacteria</taxon>
        <taxon>Candidatus Desulfacyla</taxon>
    </lineage>
</organism>
<dbReference type="Proteomes" id="UP000650524">
    <property type="component" value="Unassembled WGS sequence"/>
</dbReference>
<dbReference type="SUPFAM" id="SSF52129">
    <property type="entry name" value="Caspase-like"/>
    <property type="match status" value="1"/>
</dbReference>
<evidence type="ECO:0000259" key="3">
    <source>
        <dbReference type="PROSITE" id="PS50208"/>
    </source>
</evidence>
<feature type="region of interest" description="Disordered" evidence="1">
    <location>
        <begin position="671"/>
        <end position="725"/>
    </location>
</feature>
<feature type="signal peptide" evidence="2">
    <location>
        <begin position="1"/>
        <end position="19"/>
    </location>
</feature>
<reference evidence="4 5" key="1">
    <citation type="submission" date="2020-08" db="EMBL/GenBank/DDBJ databases">
        <title>Bridging the membrane lipid divide: bacteria of the FCB group superphylum have the potential to synthesize archaeal ether lipids.</title>
        <authorList>
            <person name="Villanueva L."/>
            <person name="Von Meijenfeldt F.A.B."/>
            <person name="Westbye A.B."/>
            <person name="Yadav S."/>
            <person name="Hopmans E.C."/>
            <person name="Dutilh B.E."/>
            <person name="Sinninghe Damste J.S."/>
        </authorList>
    </citation>
    <scope>NUCLEOTIDE SEQUENCE [LARGE SCALE GENOMIC DNA]</scope>
    <source>
        <strain evidence="4">NIOZ-UU27</strain>
    </source>
</reference>
<feature type="compositionally biased region" description="Low complexity" evidence="1">
    <location>
        <begin position="707"/>
        <end position="725"/>
    </location>
</feature>
<dbReference type="InterPro" id="IPR011600">
    <property type="entry name" value="Pept_C14_caspase"/>
</dbReference>
<evidence type="ECO:0000256" key="1">
    <source>
        <dbReference type="SAM" id="MobiDB-lite"/>
    </source>
</evidence>
<dbReference type="Pfam" id="PF03781">
    <property type="entry name" value="FGE-sulfatase"/>
    <property type="match status" value="1"/>
</dbReference>
<dbReference type="InterPro" id="IPR005532">
    <property type="entry name" value="SUMF_dom"/>
</dbReference>
<dbReference type="SUPFAM" id="SSF56436">
    <property type="entry name" value="C-type lectin-like"/>
    <property type="match status" value="1"/>
</dbReference>
<feature type="domain" description="Caspase family p20" evidence="3">
    <location>
        <begin position="51"/>
        <end position="181"/>
    </location>
</feature>
<dbReference type="InterPro" id="IPR016187">
    <property type="entry name" value="CTDL_fold"/>
</dbReference>
<dbReference type="InterPro" id="IPR051043">
    <property type="entry name" value="Sulfatase_Mod_Factor_Kinase"/>
</dbReference>
<comment type="caution">
    <text evidence="4">The sequence shown here is derived from an EMBL/GenBank/DDBJ whole genome shotgun (WGS) entry which is preliminary data.</text>
</comment>
<dbReference type="InterPro" id="IPR001309">
    <property type="entry name" value="Pept_C14_p20"/>
</dbReference>
<dbReference type="AlphaFoldDB" id="A0A8J6MZM6"/>
<feature type="compositionally biased region" description="Polar residues" evidence="1">
    <location>
        <begin position="671"/>
        <end position="680"/>
    </location>
</feature>
<protein>
    <submittedName>
        <fullName evidence="4">SUMF1/EgtB/PvdO family nonheme iron enzyme</fullName>
    </submittedName>
</protein>
<dbReference type="Pfam" id="PF08308">
    <property type="entry name" value="PEGA"/>
    <property type="match status" value="2"/>
</dbReference>
<dbReference type="GO" id="GO:0004197">
    <property type="term" value="F:cysteine-type endopeptidase activity"/>
    <property type="evidence" value="ECO:0007669"/>
    <property type="project" value="InterPro"/>
</dbReference>
<evidence type="ECO:0000313" key="5">
    <source>
        <dbReference type="Proteomes" id="UP000650524"/>
    </source>
</evidence>
<name>A0A8J6MZM6_9DELT</name>
<dbReference type="Gene3D" id="3.40.50.1460">
    <property type="match status" value="1"/>
</dbReference>
<proteinExistence type="predicted"/>
<feature type="chain" id="PRO_5035162975" evidence="2">
    <location>
        <begin position="20"/>
        <end position="725"/>
    </location>
</feature>